<dbReference type="PANTHER" id="PTHR33050:SF7">
    <property type="entry name" value="RIBONUCLEASE H"/>
    <property type="match status" value="1"/>
</dbReference>
<organism evidence="2 3">
    <name type="scientific">Patiria miniata</name>
    <name type="common">Bat star</name>
    <name type="synonym">Asterina miniata</name>
    <dbReference type="NCBI Taxonomy" id="46514"/>
    <lineage>
        <taxon>Eukaryota</taxon>
        <taxon>Metazoa</taxon>
        <taxon>Echinodermata</taxon>
        <taxon>Eleutherozoa</taxon>
        <taxon>Asterozoa</taxon>
        <taxon>Asteroidea</taxon>
        <taxon>Valvatacea</taxon>
        <taxon>Valvatida</taxon>
        <taxon>Asterinidae</taxon>
        <taxon>Patiria</taxon>
    </lineage>
</organism>
<proteinExistence type="predicted"/>
<evidence type="ECO:0000313" key="2">
    <source>
        <dbReference type="EnsemblMetazoa" id="XP_038045891.1"/>
    </source>
</evidence>
<dbReference type="AlphaFoldDB" id="A0A913Z4G9"/>
<dbReference type="GeneID" id="119720321"/>
<dbReference type="OrthoDB" id="6782814at2759"/>
<dbReference type="CDD" id="cd09275">
    <property type="entry name" value="RNase_HI_RT_DIRS1"/>
    <property type="match status" value="1"/>
</dbReference>
<name>A0A913Z4G9_PATMI</name>
<protein>
    <recommendedName>
        <fullName evidence="1">Reverse transcriptase domain-containing protein</fullName>
    </recommendedName>
</protein>
<dbReference type="InterPro" id="IPR043128">
    <property type="entry name" value="Rev_trsase/Diguanyl_cyclase"/>
</dbReference>
<dbReference type="PANTHER" id="PTHR33050">
    <property type="entry name" value="REVERSE TRANSCRIPTASE DOMAIN-CONTAINING PROTEIN"/>
    <property type="match status" value="1"/>
</dbReference>
<dbReference type="PROSITE" id="PS50878">
    <property type="entry name" value="RT_POL"/>
    <property type="match status" value="1"/>
</dbReference>
<dbReference type="OMA" id="IWETERI"/>
<dbReference type="GO" id="GO:0003676">
    <property type="term" value="F:nucleic acid binding"/>
    <property type="evidence" value="ECO:0007669"/>
    <property type="project" value="InterPro"/>
</dbReference>
<feature type="domain" description="Reverse transcriptase" evidence="1">
    <location>
        <begin position="1"/>
        <end position="57"/>
    </location>
</feature>
<dbReference type="RefSeq" id="XP_038045891.1">
    <property type="nucleotide sequence ID" value="XM_038189963.1"/>
</dbReference>
<dbReference type="InterPro" id="IPR000477">
    <property type="entry name" value="RT_dom"/>
</dbReference>
<accession>A0A913Z4G9</accession>
<dbReference type="Proteomes" id="UP000887568">
    <property type="component" value="Unplaced"/>
</dbReference>
<keyword evidence="3" id="KW-1185">Reference proteome</keyword>
<dbReference type="SUPFAM" id="SSF56672">
    <property type="entry name" value="DNA/RNA polymerases"/>
    <property type="match status" value="1"/>
</dbReference>
<dbReference type="EnsemblMetazoa" id="XM_038189963.1">
    <property type="protein sequence ID" value="XP_038045891.1"/>
    <property type="gene ID" value="LOC119720321"/>
</dbReference>
<dbReference type="Gene3D" id="3.30.420.10">
    <property type="entry name" value="Ribonuclease H-like superfamily/Ribonuclease H"/>
    <property type="match status" value="1"/>
</dbReference>
<sequence length="480" mass="54651">MIFLYLDDWLIVGRSKEEVRQSLEVTVDLTTRLGFLINLEKSHLVPTQTPSFLGAEIDLVTGIAYPSSERVRNVQECATLFLTARSAPAVAWLRLLGLMASLVDLVPWCRLRMRPIQMHLLAHFRPSQHPLSRNIPILKPIIPHIHWWTIWSNLSQGLPFPPPLPMVTLTTDASNMGWGAHLQSQQVSGLWTPDELVFHINVLELLAVRRALSQLISLVKQKVVMVQSDNSTVVAYINRQGGTRSPQLCFQTWKLLLWCIDHNVTLVACHIPGELNVTADALSRGKILPTEWQLHPKVVQTLFNLMDRPNIDLFASPMNNQLPVYCTRVMDPKAWAVNALTIDWTGMYAYAYPPISILSRVLHKIREEPCKVMLIAPFWPRQTWFQTMIRLLVHQPIILPHRPDILKQPRSKLNHPDPEPLRLTCWLLSSIPCEQQAFLRKLPPWQPVAGDRLQGRHIIADSDIFLSGATGGTWIPSLHL</sequence>
<evidence type="ECO:0000313" key="3">
    <source>
        <dbReference type="Proteomes" id="UP000887568"/>
    </source>
</evidence>
<dbReference type="Gene3D" id="3.30.70.270">
    <property type="match status" value="1"/>
</dbReference>
<evidence type="ECO:0000259" key="1">
    <source>
        <dbReference type="PROSITE" id="PS50878"/>
    </source>
</evidence>
<dbReference type="InterPro" id="IPR036397">
    <property type="entry name" value="RNaseH_sf"/>
</dbReference>
<dbReference type="InterPro" id="IPR052055">
    <property type="entry name" value="Hepadnavirus_pol/RT"/>
</dbReference>
<reference evidence="2" key="1">
    <citation type="submission" date="2022-11" db="UniProtKB">
        <authorList>
            <consortium name="EnsemblMetazoa"/>
        </authorList>
    </citation>
    <scope>IDENTIFICATION</scope>
</reference>
<dbReference type="GO" id="GO:0006259">
    <property type="term" value="P:DNA metabolic process"/>
    <property type="evidence" value="ECO:0007669"/>
    <property type="project" value="UniProtKB-ARBA"/>
</dbReference>
<dbReference type="InterPro" id="IPR043502">
    <property type="entry name" value="DNA/RNA_pol_sf"/>
</dbReference>